<reference evidence="1 2" key="1">
    <citation type="submission" date="2017-06" db="EMBL/GenBank/DDBJ databases">
        <title>Evolution towards high GC content and high-temperature stress adaptation in endophytic Pseudomonas oryzihabitans impacted its plant-growth promoting traits.</title>
        <authorList>
            <person name="Nascimento F.X."/>
        </authorList>
    </citation>
    <scope>NUCLEOTIDE SEQUENCE [LARGE SCALE GENOMIC DNA]</scope>
    <source>
        <strain evidence="1 2">MS8</strain>
    </source>
</reference>
<proteinExistence type="predicted"/>
<evidence type="ECO:0000313" key="1">
    <source>
        <dbReference type="EMBL" id="AXA68186.1"/>
    </source>
</evidence>
<evidence type="ECO:0008006" key="3">
    <source>
        <dbReference type="Google" id="ProtNLM"/>
    </source>
</evidence>
<dbReference type="AlphaFoldDB" id="A0A2Z5AE43"/>
<sequence>MIHESEANIDVIRMIFGHSSYVMTLRYIARNPFIVSSVVETLREHFAEDFVNLVQAIHTGVYAGKAAHRIATQVESRPEYFGGTVLKTTIMQYVSHLLEGGSALRIQRTSLGTMCLSHRYDSDDDLPLCLKSRLDLIFPTAPDFSSCHIQCEHNIILKGSKDAIEHNLKFYRSLLINQEQLKVEAVREIEDKIDINERLLRELTGRVISSEVTFSKNLNS</sequence>
<protein>
    <recommendedName>
        <fullName evidence="3">Integrase</fullName>
    </recommendedName>
</protein>
<organism evidence="1 2">
    <name type="scientific">Pseudomonas oryzihabitans</name>
    <dbReference type="NCBI Taxonomy" id="47885"/>
    <lineage>
        <taxon>Bacteria</taxon>
        <taxon>Pseudomonadati</taxon>
        <taxon>Pseudomonadota</taxon>
        <taxon>Gammaproteobacteria</taxon>
        <taxon>Pseudomonadales</taxon>
        <taxon>Pseudomonadaceae</taxon>
        <taxon>Pseudomonas</taxon>
    </lineage>
</organism>
<name>A0A2Z5AE43_9PSED</name>
<evidence type="ECO:0000313" key="2">
    <source>
        <dbReference type="Proteomes" id="UP000250579"/>
    </source>
</evidence>
<accession>A0A2Z5AE43</accession>
<dbReference type="EMBL" id="CP022198">
    <property type="protein sequence ID" value="AXA68186.1"/>
    <property type="molecule type" value="Genomic_DNA"/>
</dbReference>
<dbReference type="Proteomes" id="UP000250579">
    <property type="component" value="Chromosome"/>
</dbReference>
<gene>
    <name evidence="1" type="ORF">CE139_21080</name>
</gene>